<evidence type="ECO:0000313" key="3">
    <source>
        <dbReference type="EMBL" id="CAD8539373.1"/>
    </source>
</evidence>
<evidence type="ECO:0000256" key="2">
    <source>
        <dbReference type="SAM" id="MobiDB-lite"/>
    </source>
</evidence>
<dbReference type="GO" id="GO:0007034">
    <property type="term" value="P:vacuolar transport"/>
    <property type="evidence" value="ECO:0007669"/>
    <property type="project" value="InterPro"/>
</dbReference>
<sequence length="240" mass="26411">MDFLFGARKTPAERIKEYNRQIKRSVRELERERMGLERQEKKLMSDIKKAAKDGQIDSAKIMAKDLVRTRGYIKKMYKMKSHMEAVSLRLQTMQSSAQMAQCMKGVTKVMGRMNKKMNLPQISKIMQEFEKQNEMMGMKEEMMADAMDDAFADDDDEDEEEEVLGSVLAELGVEMANKLEDTPSAMMQAGAAAGVPEQQVAAAGGGAGGGGGGGGAAGGAADGDDLDKELQKRLENLRRT</sequence>
<keyword evidence="1" id="KW-0175">Coiled coil</keyword>
<gene>
    <name evidence="3" type="ORF">CLEP1334_LOCUS14656</name>
</gene>
<dbReference type="InterPro" id="IPR005024">
    <property type="entry name" value="Snf7_fam"/>
</dbReference>
<protein>
    <recommendedName>
        <fullName evidence="4">Charged multivesicular body protein 2A</fullName>
    </recommendedName>
</protein>
<feature type="compositionally biased region" description="Gly residues" evidence="2">
    <location>
        <begin position="203"/>
        <end position="221"/>
    </location>
</feature>
<feature type="coiled-coil region" evidence="1">
    <location>
        <begin position="12"/>
        <end position="46"/>
    </location>
</feature>
<evidence type="ECO:0000256" key="1">
    <source>
        <dbReference type="SAM" id="Coils"/>
    </source>
</evidence>
<reference evidence="3" key="1">
    <citation type="submission" date="2021-01" db="EMBL/GenBank/DDBJ databases">
        <authorList>
            <person name="Corre E."/>
            <person name="Pelletier E."/>
            <person name="Niang G."/>
            <person name="Scheremetjew M."/>
            <person name="Finn R."/>
            <person name="Kale V."/>
            <person name="Holt S."/>
            <person name="Cochrane G."/>
            <person name="Meng A."/>
            <person name="Brown T."/>
            <person name="Cohen L."/>
        </authorList>
    </citation>
    <scope>NUCLEOTIDE SEQUENCE</scope>
    <source>
        <strain evidence="3">RCC1130</strain>
    </source>
</reference>
<dbReference type="Gene3D" id="6.10.140.1230">
    <property type="match status" value="1"/>
</dbReference>
<feature type="compositionally biased region" description="Basic and acidic residues" evidence="2">
    <location>
        <begin position="228"/>
        <end position="240"/>
    </location>
</feature>
<dbReference type="AlphaFoldDB" id="A0A7S0J2W8"/>
<evidence type="ECO:0008006" key="4">
    <source>
        <dbReference type="Google" id="ProtNLM"/>
    </source>
</evidence>
<accession>A0A7S0J2W8</accession>
<proteinExistence type="predicted"/>
<organism evidence="3">
    <name type="scientific">Calcidiscus leptoporus</name>
    <dbReference type="NCBI Taxonomy" id="127549"/>
    <lineage>
        <taxon>Eukaryota</taxon>
        <taxon>Haptista</taxon>
        <taxon>Haptophyta</taxon>
        <taxon>Prymnesiophyceae</taxon>
        <taxon>Coccolithales</taxon>
        <taxon>Calcidiscaceae</taxon>
        <taxon>Calcidiscus</taxon>
    </lineage>
</organism>
<feature type="region of interest" description="Disordered" evidence="2">
    <location>
        <begin position="201"/>
        <end position="240"/>
    </location>
</feature>
<dbReference type="PANTHER" id="PTHR10476">
    <property type="entry name" value="CHARGED MULTIVESICULAR BODY PROTEIN"/>
    <property type="match status" value="1"/>
</dbReference>
<dbReference type="EMBL" id="HBER01029166">
    <property type="protein sequence ID" value="CAD8539373.1"/>
    <property type="molecule type" value="Transcribed_RNA"/>
</dbReference>
<name>A0A7S0J2W8_9EUKA</name>
<dbReference type="Pfam" id="PF03357">
    <property type="entry name" value="Snf7"/>
    <property type="match status" value="1"/>
</dbReference>